<keyword evidence="4 7" id="KW-0812">Transmembrane</keyword>
<feature type="transmembrane region" description="Helical" evidence="7">
    <location>
        <begin position="42"/>
        <end position="65"/>
    </location>
</feature>
<feature type="transmembrane region" description="Helical" evidence="7">
    <location>
        <begin position="249"/>
        <end position="268"/>
    </location>
</feature>
<name>A0A073K0R0_9BACI</name>
<evidence type="ECO:0000256" key="2">
    <source>
        <dbReference type="ARBA" id="ARBA00022448"/>
    </source>
</evidence>
<dbReference type="RefSeq" id="WP_034638318.1">
    <property type="nucleotide sequence ID" value="NZ_CBCSJC010000007.1"/>
</dbReference>
<feature type="transmembrane region" description="Helical" evidence="7">
    <location>
        <begin position="165"/>
        <end position="185"/>
    </location>
</feature>
<dbReference type="AlphaFoldDB" id="A0A073K0R0"/>
<evidence type="ECO:0000256" key="6">
    <source>
        <dbReference type="ARBA" id="ARBA00023136"/>
    </source>
</evidence>
<keyword evidence="6 7" id="KW-0472">Membrane</keyword>
<proteinExistence type="predicted"/>
<evidence type="ECO:0000256" key="4">
    <source>
        <dbReference type="ARBA" id="ARBA00022692"/>
    </source>
</evidence>
<dbReference type="PROSITE" id="PS50850">
    <property type="entry name" value="MFS"/>
    <property type="match status" value="1"/>
</dbReference>
<dbReference type="InterPro" id="IPR020846">
    <property type="entry name" value="MFS_dom"/>
</dbReference>
<keyword evidence="3" id="KW-1003">Cell membrane</keyword>
<evidence type="ECO:0000256" key="7">
    <source>
        <dbReference type="SAM" id="Phobius"/>
    </source>
</evidence>
<dbReference type="STRING" id="574376.BAMA_19910"/>
<feature type="domain" description="Major facilitator superfamily (MFS) profile" evidence="8">
    <location>
        <begin position="11"/>
        <end position="390"/>
    </location>
</feature>
<gene>
    <name evidence="9" type="ORF">BAMA_19910</name>
</gene>
<reference evidence="9 10" key="1">
    <citation type="submission" date="2014-06" db="EMBL/GenBank/DDBJ databases">
        <title>Draft genome sequence of Bacillus manliponensis JCM 15802 (MCCC 1A00708).</title>
        <authorList>
            <person name="Lai Q."/>
            <person name="Liu Y."/>
            <person name="Shao Z."/>
        </authorList>
    </citation>
    <scope>NUCLEOTIDE SEQUENCE [LARGE SCALE GENOMIC DNA]</scope>
    <source>
        <strain evidence="9 10">JCM 15802</strain>
    </source>
</reference>
<organism evidence="9 10">
    <name type="scientific">Bacillus manliponensis</name>
    <dbReference type="NCBI Taxonomy" id="574376"/>
    <lineage>
        <taxon>Bacteria</taxon>
        <taxon>Bacillati</taxon>
        <taxon>Bacillota</taxon>
        <taxon>Bacilli</taxon>
        <taxon>Bacillales</taxon>
        <taxon>Bacillaceae</taxon>
        <taxon>Bacillus</taxon>
        <taxon>Bacillus cereus group</taxon>
    </lineage>
</organism>
<feature type="transmembrane region" description="Helical" evidence="7">
    <location>
        <begin position="369"/>
        <end position="387"/>
    </location>
</feature>
<comment type="caution">
    <text evidence="9">The sequence shown here is derived from an EMBL/GenBank/DDBJ whole genome shotgun (WGS) entry which is preliminary data.</text>
</comment>
<evidence type="ECO:0000256" key="3">
    <source>
        <dbReference type="ARBA" id="ARBA00022475"/>
    </source>
</evidence>
<dbReference type="Pfam" id="PF07690">
    <property type="entry name" value="MFS_1"/>
    <property type="match status" value="1"/>
</dbReference>
<evidence type="ECO:0000313" key="9">
    <source>
        <dbReference type="EMBL" id="KEK20022.1"/>
    </source>
</evidence>
<dbReference type="CDD" id="cd17474">
    <property type="entry name" value="MFS_YfmO_like"/>
    <property type="match status" value="1"/>
</dbReference>
<evidence type="ECO:0000256" key="5">
    <source>
        <dbReference type="ARBA" id="ARBA00022989"/>
    </source>
</evidence>
<protein>
    <submittedName>
        <fullName evidence="9">MFS transporter</fullName>
    </submittedName>
</protein>
<dbReference type="PANTHER" id="PTHR43124:SF3">
    <property type="entry name" value="CHLORAMPHENICOL EFFLUX PUMP RV0191"/>
    <property type="match status" value="1"/>
</dbReference>
<feature type="transmembrane region" description="Helical" evidence="7">
    <location>
        <begin position="280"/>
        <end position="297"/>
    </location>
</feature>
<accession>A0A073K0R0</accession>
<keyword evidence="10" id="KW-1185">Reference proteome</keyword>
<evidence type="ECO:0000259" key="8">
    <source>
        <dbReference type="PROSITE" id="PS50850"/>
    </source>
</evidence>
<dbReference type="InterPro" id="IPR011701">
    <property type="entry name" value="MFS"/>
</dbReference>
<dbReference type="EMBL" id="JOTN01000005">
    <property type="protein sequence ID" value="KEK20022.1"/>
    <property type="molecule type" value="Genomic_DNA"/>
</dbReference>
<dbReference type="GO" id="GO:0022857">
    <property type="term" value="F:transmembrane transporter activity"/>
    <property type="evidence" value="ECO:0007669"/>
    <property type="project" value="InterPro"/>
</dbReference>
<feature type="transmembrane region" description="Helical" evidence="7">
    <location>
        <begin position="139"/>
        <end position="159"/>
    </location>
</feature>
<dbReference type="OrthoDB" id="9816041at2"/>
<evidence type="ECO:0000313" key="10">
    <source>
        <dbReference type="Proteomes" id="UP000027822"/>
    </source>
</evidence>
<comment type="subcellular location">
    <subcellularLocation>
        <location evidence="1">Cell membrane</location>
        <topology evidence="1">Multi-pass membrane protein</topology>
    </subcellularLocation>
</comment>
<evidence type="ECO:0000256" key="1">
    <source>
        <dbReference type="ARBA" id="ARBA00004651"/>
    </source>
</evidence>
<dbReference type="SUPFAM" id="SSF103473">
    <property type="entry name" value="MFS general substrate transporter"/>
    <property type="match status" value="1"/>
</dbReference>
<feature type="transmembrane region" description="Helical" evidence="7">
    <location>
        <begin position="303"/>
        <end position="325"/>
    </location>
</feature>
<keyword evidence="2" id="KW-0813">Transport</keyword>
<dbReference type="Proteomes" id="UP000027822">
    <property type="component" value="Unassembled WGS sequence"/>
</dbReference>
<sequence length="404" mass="44666">MNRVKSKASFVLYLVCISAFFASLHQNIYSPVLPLIRDSFHVSITMVNLSVSIFIFVTAIMQIVFGSLIDFKGMRSILIPSIILMVVASIGCAVTNNFTVFFICRILQAIGTAAIPIVAVTTIASLFQGNQRGSAMGTYQMLLSIAPAIAPVLGGFIGEQYNHRGVFWFLVGASVILLFINWLYFPKDHIGCKKEINFKTFMLHNAAIFSNKVGSSILTLSFCIFFLYFSIIVYLPILLTDHYHLSLKVVGLLYLPMALSLIIGSIVFKSIQAKISLQKLFVFGNVMVSLSVILFAVTHSYSLIGMSITLVMYGIAIGILTPLYATMITNEFESNRASAMGMFNFIRYIGMAMGPVIFSLLLTVAHSTVIFGVLGVFFSLLSFWMLLRMNKKTNSVIQHGGFLK</sequence>
<dbReference type="Gene3D" id="1.20.1720.10">
    <property type="entry name" value="Multidrug resistance protein D"/>
    <property type="match status" value="1"/>
</dbReference>
<feature type="transmembrane region" description="Helical" evidence="7">
    <location>
        <begin position="77"/>
        <end position="100"/>
    </location>
</feature>
<dbReference type="InterPro" id="IPR036259">
    <property type="entry name" value="MFS_trans_sf"/>
</dbReference>
<dbReference type="PRINTS" id="PR01036">
    <property type="entry name" value="TCRTETB"/>
</dbReference>
<dbReference type="GO" id="GO:0005886">
    <property type="term" value="C:plasma membrane"/>
    <property type="evidence" value="ECO:0007669"/>
    <property type="project" value="UniProtKB-SubCell"/>
</dbReference>
<feature type="transmembrane region" description="Helical" evidence="7">
    <location>
        <begin position="217"/>
        <end position="237"/>
    </location>
</feature>
<dbReference type="InterPro" id="IPR050189">
    <property type="entry name" value="MFS_Efflux_Transporters"/>
</dbReference>
<keyword evidence="5 7" id="KW-1133">Transmembrane helix</keyword>
<feature type="transmembrane region" description="Helical" evidence="7">
    <location>
        <begin position="106"/>
        <end position="127"/>
    </location>
</feature>
<feature type="transmembrane region" description="Helical" evidence="7">
    <location>
        <begin position="345"/>
        <end position="363"/>
    </location>
</feature>
<dbReference type="eggNOG" id="COG2814">
    <property type="taxonomic scope" value="Bacteria"/>
</dbReference>
<dbReference type="PANTHER" id="PTHR43124">
    <property type="entry name" value="PURINE EFFLUX PUMP PBUE"/>
    <property type="match status" value="1"/>
</dbReference>